<keyword evidence="1" id="KW-0723">Serine/threonine-protein kinase</keyword>
<gene>
    <name evidence="11" type="ORF">N0F65_001517</name>
</gene>
<feature type="binding site" evidence="7">
    <location>
        <position position="255"/>
    </location>
    <ligand>
        <name>ATP</name>
        <dbReference type="ChEBI" id="CHEBI:30616"/>
    </ligand>
</feature>
<evidence type="ECO:0000256" key="1">
    <source>
        <dbReference type="ARBA" id="ARBA00022527"/>
    </source>
</evidence>
<evidence type="ECO:0000256" key="3">
    <source>
        <dbReference type="ARBA" id="ARBA00022741"/>
    </source>
</evidence>
<feature type="binding site" evidence="7">
    <location>
        <position position="366"/>
    </location>
    <ligand>
        <name>ATP</name>
        <dbReference type="ChEBI" id="CHEBI:30616"/>
    </ligand>
</feature>
<comment type="caution">
    <text evidence="11">The sequence shown here is derived from an EMBL/GenBank/DDBJ whole genome shotgun (WGS) entry which is preliminary data.</text>
</comment>
<feature type="cross-link" description="Glycyl lysine isopeptide (Lys-Gly) (interchain with G-Cter in SUMO2)" evidence="8">
    <location>
        <position position="350"/>
    </location>
</feature>
<dbReference type="PROSITE" id="PS00108">
    <property type="entry name" value="PROTEIN_KINASE_ST"/>
    <property type="match status" value="1"/>
</dbReference>
<feature type="compositionally biased region" description="Polar residues" evidence="9">
    <location>
        <begin position="488"/>
        <end position="519"/>
    </location>
</feature>
<reference evidence="11" key="2">
    <citation type="journal article" date="2023" name="Microbiol Resour">
        <title>Decontamination and Annotation of the Draft Genome Sequence of the Oomycete Lagenidium giganteum ARSEF 373.</title>
        <authorList>
            <person name="Morgan W.R."/>
            <person name="Tartar A."/>
        </authorList>
    </citation>
    <scope>NUCLEOTIDE SEQUENCE</scope>
    <source>
        <strain evidence="11">ARSEF 373</strain>
    </source>
</reference>
<evidence type="ECO:0000256" key="6">
    <source>
        <dbReference type="PIRSR" id="PIRSR630616-1"/>
    </source>
</evidence>
<keyword evidence="2" id="KW-0808">Transferase</keyword>
<keyword evidence="5 7" id="KW-0067">ATP-binding</keyword>
<sequence length="541" mass="59902">MEFTDTTVVDRIAQVDARITAQQAARMRLHGAAKRSAAKSTSNDEIAPLIGQDLRAQFRRCHSKPEQPTSNVGARAMEEQSRRRASKNGGRLIFLRNFSVSEEDVVICNRVRSGIDPTWLRHQNAHDRRFLRSRSALEPRMRATLNALETSSGTASHLAVAGLAVDEDEPFEGPVVETENVTIVPAPLCQKVASPRMQSPVSVADTPMSPTASSMTKREKAMHGRYLIRESFANGSYGRVCAGEDVPSKQEVAVKIIPKYVLITIEEKQSVMREKVIHKSLDHPHIIKLIDDFEDDTAHYFILERAANGSLSSKIGYSGLEESRCRQIFGQLLLALAYLHSHNIVHHDIKPHNILLHKNDSVKLCDFGASRALDVNQKTLPFAGVFGTPGYIAPELLLGEKAYGPEIDMFSGGVLLFEMVFGYAPFYPPSSCTYAPVEFPERCVASPEVKDLIARLLCKHPADRITAAQALDHPWLHSVVNDGWQSPRRGTTSTPTHSPRASLSPRNPASPQRVTVPTSSRKREQVRLCSPRGYKPMGPTL</sequence>
<feature type="region of interest" description="Disordered" evidence="9">
    <location>
        <begin position="199"/>
        <end position="218"/>
    </location>
</feature>
<dbReference type="PROSITE" id="PS50011">
    <property type="entry name" value="PROTEIN_KINASE_DOM"/>
    <property type="match status" value="1"/>
</dbReference>
<evidence type="ECO:0000259" key="10">
    <source>
        <dbReference type="PROSITE" id="PS50011"/>
    </source>
</evidence>
<dbReference type="Pfam" id="PF00069">
    <property type="entry name" value="Pkinase"/>
    <property type="match status" value="1"/>
</dbReference>
<dbReference type="InterPro" id="IPR008271">
    <property type="entry name" value="Ser/Thr_kinase_AS"/>
</dbReference>
<evidence type="ECO:0000256" key="8">
    <source>
        <dbReference type="PIRSR" id="PIRSR630616-3"/>
    </source>
</evidence>
<protein>
    <recommendedName>
        <fullName evidence="10">Protein kinase domain-containing protein</fullName>
    </recommendedName>
</protein>
<name>A0AAV2Z100_9STRA</name>
<dbReference type="PANTHER" id="PTHR24350">
    <property type="entry name" value="SERINE/THREONINE-PROTEIN KINASE IAL-RELATED"/>
    <property type="match status" value="1"/>
</dbReference>
<organism evidence="11 12">
    <name type="scientific">Lagenidium giganteum</name>
    <dbReference type="NCBI Taxonomy" id="4803"/>
    <lineage>
        <taxon>Eukaryota</taxon>
        <taxon>Sar</taxon>
        <taxon>Stramenopiles</taxon>
        <taxon>Oomycota</taxon>
        <taxon>Peronosporomycetes</taxon>
        <taxon>Pythiales</taxon>
        <taxon>Pythiaceae</taxon>
    </lineage>
</organism>
<reference evidence="11" key="1">
    <citation type="submission" date="2022-11" db="EMBL/GenBank/DDBJ databases">
        <authorList>
            <person name="Morgan W.R."/>
            <person name="Tartar A."/>
        </authorList>
    </citation>
    <scope>NUCLEOTIDE SEQUENCE</scope>
    <source>
        <strain evidence="11">ARSEF 373</strain>
    </source>
</reference>
<feature type="active site" description="Proton acceptor" evidence="6">
    <location>
        <position position="348"/>
    </location>
</feature>
<feature type="binding site" evidence="7">
    <location>
        <begin position="304"/>
        <end position="306"/>
    </location>
    <ligand>
        <name>ATP</name>
        <dbReference type="ChEBI" id="CHEBI:30616"/>
    </ligand>
</feature>
<dbReference type="GO" id="GO:0004674">
    <property type="term" value="F:protein serine/threonine kinase activity"/>
    <property type="evidence" value="ECO:0007669"/>
    <property type="project" value="UniProtKB-KW"/>
</dbReference>
<dbReference type="SMART" id="SM00220">
    <property type="entry name" value="S_TKc"/>
    <property type="match status" value="1"/>
</dbReference>
<dbReference type="Gene3D" id="1.10.510.10">
    <property type="entry name" value="Transferase(Phosphotransferase) domain 1"/>
    <property type="match status" value="1"/>
</dbReference>
<evidence type="ECO:0000256" key="7">
    <source>
        <dbReference type="PIRSR" id="PIRSR630616-2"/>
    </source>
</evidence>
<feature type="domain" description="Protein kinase" evidence="10">
    <location>
        <begin position="226"/>
        <end position="476"/>
    </location>
</feature>
<accession>A0AAV2Z100</accession>
<keyword evidence="3 7" id="KW-0547">Nucleotide-binding</keyword>
<evidence type="ECO:0000256" key="9">
    <source>
        <dbReference type="SAM" id="MobiDB-lite"/>
    </source>
</evidence>
<dbReference type="AlphaFoldDB" id="A0AAV2Z100"/>
<feature type="region of interest" description="Disordered" evidence="9">
    <location>
        <begin position="482"/>
        <end position="541"/>
    </location>
</feature>
<feature type="region of interest" description="Disordered" evidence="9">
    <location>
        <begin position="62"/>
        <end position="84"/>
    </location>
</feature>
<dbReference type="SUPFAM" id="SSF56112">
    <property type="entry name" value="Protein kinase-like (PK-like)"/>
    <property type="match status" value="1"/>
</dbReference>
<dbReference type="InterPro" id="IPR030616">
    <property type="entry name" value="Aur-like"/>
</dbReference>
<dbReference type="InterPro" id="IPR011009">
    <property type="entry name" value="Kinase-like_dom_sf"/>
</dbReference>
<proteinExistence type="predicted"/>
<evidence type="ECO:0000313" key="11">
    <source>
        <dbReference type="EMBL" id="DBA00322.1"/>
    </source>
</evidence>
<evidence type="ECO:0000256" key="4">
    <source>
        <dbReference type="ARBA" id="ARBA00022777"/>
    </source>
</evidence>
<keyword evidence="4" id="KW-0418">Kinase</keyword>
<evidence type="ECO:0000313" key="12">
    <source>
        <dbReference type="Proteomes" id="UP001146120"/>
    </source>
</evidence>
<dbReference type="Proteomes" id="UP001146120">
    <property type="component" value="Unassembled WGS sequence"/>
</dbReference>
<keyword evidence="12" id="KW-1185">Reference proteome</keyword>
<dbReference type="InterPro" id="IPR000719">
    <property type="entry name" value="Prot_kinase_dom"/>
</dbReference>
<dbReference type="EMBL" id="DAKRPA010000066">
    <property type="protein sequence ID" value="DBA00322.1"/>
    <property type="molecule type" value="Genomic_DNA"/>
</dbReference>
<evidence type="ECO:0000256" key="2">
    <source>
        <dbReference type="ARBA" id="ARBA00022679"/>
    </source>
</evidence>
<evidence type="ECO:0000256" key="5">
    <source>
        <dbReference type="ARBA" id="ARBA00022840"/>
    </source>
</evidence>
<dbReference type="GO" id="GO:0005524">
    <property type="term" value="F:ATP binding"/>
    <property type="evidence" value="ECO:0007669"/>
    <property type="project" value="UniProtKB-KW"/>
</dbReference>